<reference evidence="3" key="1">
    <citation type="submission" date="2020-05" db="EMBL/GenBank/DDBJ databases">
        <authorList>
            <person name="Chiriac C."/>
            <person name="Salcher M."/>
            <person name="Ghai R."/>
            <person name="Kavagutti S V."/>
        </authorList>
    </citation>
    <scope>NUCLEOTIDE SEQUENCE</scope>
</reference>
<accession>A0A6J7XE56</accession>
<dbReference type="EMBL" id="LR797278">
    <property type="protein sequence ID" value="CAB4199050.1"/>
    <property type="molecule type" value="Genomic_DNA"/>
</dbReference>
<evidence type="ECO:0000313" key="1">
    <source>
        <dbReference type="EMBL" id="CAB4182502.1"/>
    </source>
</evidence>
<protein>
    <submittedName>
        <fullName evidence="3">Uncharacterized protein</fullName>
    </submittedName>
</protein>
<sequence>MGSDYEATVLDDGRTYARHRRTGQIAGVVDWRWRSAQPGDVWTPKRGKSDKTINTYTVYGRSADMICTEVVVLQHHAADKAVMIRDASGARKVIKSRSLRQHWNPSVTRELGKEVKNG</sequence>
<name>A0A6J7XE56_9CAUD</name>
<evidence type="ECO:0000313" key="2">
    <source>
        <dbReference type="EMBL" id="CAB4199050.1"/>
    </source>
</evidence>
<evidence type="ECO:0000313" key="3">
    <source>
        <dbReference type="EMBL" id="CAB5228413.1"/>
    </source>
</evidence>
<gene>
    <name evidence="1" type="ORF">UFOVP1084_3</name>
    <name evidence="2" type="ORF">UFOVP1328_13</name>
    <name evidence="3" type="ORF">UFOVP1532_44</name>
</gene>
<dbReference type="EMBL" id="LR797042">
    <property type="protein sequence ID" value="CAB4182502.1"/>
    <property type="molecule type" value="Genomic_DNA"/>
</dbReference>
<organism evidence="3">
    <name type="scientific">uncultured Caudovirales phage</name>
    <dbReference type="NCBI Taxonomy" id="2100421"/>
    <lineage>
        <taxon>Viruses</taxon>
        <taxon>Duplodnaviria</taxon>
        <taxon>Heunggongvirae</taxon>
        <taxon>Uroviricota</taxon>
        <taxon>Caudoviricetes</taxon>
        <taxon>Peduoviridae</taxon>
        <taxon>Maltschvirus</taxon>
        <taxon>Maltschvirus maltsch</taxon>
    </lineage>
</organism>
<proteinExistence type="predicted"/>
<dbReference type="EMBL" id="LR798385">
    <property type="protein sequence ID" value="CAB5228413.1"/>
    <property type="molecule type" value="Genomic_DNA"/>
</dbReference>